<name>A0A383E0E7_9ZZZZ</name>
<gene>
    <name evidence="2" type="ORF">METZ01_LOCUS502807</name>
</gene>
<dbReference type="AlphaFoldDB" id="A0A383E0E7"/>
<evidence type="ECO:0000259" key="1">
    <source>
        <dbReference type="Pfam" id="PF25275"/>
    </source>
</evidence>
<proteinExistence type="predicted"/>
<feature type="domain" description="Golvesin/Xly CBD-like" evidence="1">
    <location>
        <begin position="47"/>
        <end position="160"/>
    </location>
</feature>
<dbReference type="Pfam" id="PF25275">
    <property type="entry name" value="Golvesin_C"/>
    <property type="match status" value="1"/>
</dbReference>
<feature type="non-terminal residue" evidence="2">
    <location>
        <position position="161"/>
    </location>
</feature>
<sequence length="161" mass="17869">MKYIALFLILATTVLSGETKLPRPDQVDKPENIKFIVPDKSKLAGIVVDDVEAKLVGEWKHSVHTPPFVGKSYIHDMKEKKGEKSATFTPSLPRTGLYEVRISHNSNIRRANGVPITVRHSKGKKVVKINEGEPAPIAKLFRSVGIFHFKKGREGSVTIST</sequence>
<dbReference type="InterPro" id="IPR033803">
    <property type="entry name" value="CBD-like_Golvesin-Xly"/>
</dbReference>
<reference evidence="2" key="1">
    <citation type="submission" date="2018-05" db="EMBL/GenBank/DDBJ databases">
        <authorList>
            <person name="Lanie J.A."/>
            <person name="Ng W.-L."/>
            <person name="Kazmierczak K.M."/>
            <person name="Andrzejewski T.M."/>
            <person name="Davidsen T.M."/>
            <person name="Wayne K.J."/>
            <person name="Tettelin H."/>
            <person name="Glass J.I."/>
            <person name="Rusch D."/>
            <person name="Podicherti R."/>
            <person name="Tsui H.-C.T."/>
            <person name="Winkler M.E."/>
        </authorList>
    </citation>
    <scope>NUCLEOTIDE SEQUENCE</scope>
</reference>
<protein>
    <recommendedName>
        <fullName evidence="1">Golvesin/Xly CBD-like domain-containing protein</fullName>
    </recommendedName>
</protein>
<accession>A0A383E0E7</accession>
<organism evidence="2">
    <name type="scientific">marine metagenome</name>
    <dbReference type="NCBI Taxonomy" id="408172"/>
    <lineage>
        <taxon>unclassified sequences</taxon>
        <taxon>metagenomes</taxon>
        <taxon>ecological metagenomes</taxon>
    </lineage>
</organism>
<dbReference type="EMBL" id="UINC01221565">
    <property type="protein sequence ID" value="SVE49953.1"/>
    <property type="molecule type" value="Genomic_DNA"/>
</dbReference>
<evidence type="ECO:0000313" key="2">
    <source>
        <dbReference type="EMBL" id="SVE49953.1"/>
    </source>
</evidence>